<feature type="chain" id="PRO_5046699225" description="Peptidylprolyl isomerase" evidence="2">
    <location>
        <begin position="22"/>
        <end position="223"/>
    </location>
</feature>
<sequence length="223" mass="25200">MEMKRLGLALMAVVLAGCSSAEDDYERVYQSVDPEEWPDVLATVNGESIDKASIEEDFIAFTGAYEEAAEETLVVQENILQQLLTSEIHTRLLTQAAEEQQIEISDEEVDEVIAELLEQEGIETEEAYEEVVQASGMTIEEYEAEVKQDLIRFRFVEAEKGAPVITEEEIEQRYEAQDTEQDLDDVREQIIAELEAGKRQAAATELIDELMAEADIKIFIEQD</sequence>
<name>A0ABS2SZ55_9BACI</name>
<dbReference type="Proteomes" id="UP001179280">
    <property type="component" value="Unassembled WGS sequence"/>
</dbReference>
<keyword evidence="2" id="KW-0732">Signal</keyword>
<dbReference type="RefSeq" id="WP_204468582.1">
    <property type="nucleotide sequence ID" value="NZ_JAFBCV010000017.1"/>
</dbReference>
<dbReference type="PANTHER" id="PTHR47245:SF2">
    <property type="entry name" value="PEPTIDYL-PROLYL CIS-TRANS ISOMERASE HP_0175-RELATED"/>
    <property type="match status" value="1"/>
</dbReference>
<protein>
    <recommendedName>
        <fullName evidence="5">Peptidylprolyl isomerase</fullName>
    </recommendedName>
</protein>
<evidence type="ECO:0000256" key="1">
    <source>
        <dbReference type="SAM" id="Coils"/>
    </source>
</evidence>
<organism evidence="3 4">
    <name type="scientific">Shouchella xiaoxiensis</name>
    <dbReference type="NCBI Taxonomy" id="766895"/>
    <lineage>
        <taxon>Bacteria</taxon>
        <taxon>Bacillati</taxon>
        <taxon>Bacillota</taxon>
        <taxon>Bacilli</taxon>
        <taxon>Bacillales</taxon>
        <taxon>Bacillaceae</taxon>
        <taxon>Shouchella</taxon>
    </lineage>
</organism>
<gene>
    <name evidence="3" type="ORF">JOC54_004072</name>
</gene>
<dbReference type="InterPro" id="IPR050245">
    <property type="entry name" value="PrsA_foldase"/>
</dbReference>
<comment type="caution">
    <text evidence="3">The sequence shown here is derived from an EMBL/GenBank/DDBJ whole genome shotgun (WGS) entry which is preliminary data.</text>
</comment>
<accession>A0ABS2SZ55</accession>
<dbReference type="PANTHER" id="PTHR47245">
    <property type="entry name" value="PEPTIDYLPROLYL ISOMERASE"/>
    <property type="match status" value="1"/>
</dbReference>
<proteinExistence type="predicted"/>
<evidence type="ECO:0008006" key="5">
    <source>
        <dbReference type="Google" id="ProtNLM"/>
    </source>
</evidence>
<dbReference type="Pfam" id="PF13624">
    <property type="entry name" value="SurA_N_3"/>
    <property type="match status" value="1"/>
</dbReference>
<evidence type="ECO:0000256" key="2">
    <source>
        <dbReference type="SAM" id="SignalP"/>
    </source>
</evidence>
<dbReference type="SUPFAM" id="SSF109998">
    <property type="entry name" value="Triger factor/SurA peptide-binding domain-like"/>
    <property type="match status" value="1"/>
</dbReference>
<feature type="coiled-coil region" evidence="1">
    <location>
        <begin position="139"/>
        <end position="196"/>
    </location>
</feature>
<keyword evidence="1" id="KW-0175">Coiled coil</keyword>
<reference evidence="3" key="1">
    <citation type="submission" date="2021-01" db="EMBL/GenBank/DDBJ databases">
        <title>Genomic Encyclopedia of Type Strains, Phase IV (KMG-IV): sequencing the most valuable type-strain genomes for metagenomic binning, comparative biology and taxonomic classification.</title>
        <authorList>
            <person name="Goeker M."/>
        </authorList>
    </citation>
    <scope>NUCLEOTIDE SEQUENCE</scope>
    <source>
        <strain evidence="3">DSM 21943</strain>
    </source>
</reference>
<dbReference type="EMBL" id="JAFBCV010000017">
    <property type="protein sequence ID" value="MBM7840779.1"/>
    <property type="molecule type" value="Genomic_DNA"/>
</dbReference>
<feature type="signal peptide" evidence="2">
    <location>
        <begin position="1"/>
        <end position="21"/>
    </location>
</feature>
<keyword evidence="4" id="KW-1185">Reference proteome</keyword>
<dbReference type="Gene3D" id="1.10.4030.10">
    <property type="entry name" value="Porin chaperone SurA, peptide-binding domain"/>
    <property type="match status" value="1"/>
</dbReference>
<dbReference type="InterPro" id="IPR027304">
    <property type="entry name" value="Trigger_fact/SurA_dom_sf"/>
</dbReference>
<dbReference type="PROSITE" id="PS51257">
    <property type="entry name" value="PROKAR_LIPOPROTEIN"/>
    <property type="match status" value="1"/>
</dbReference>
<evidence type="ECO:0000313" key="3">
    <source>
        <dbReference type="EMBL" id="MBM7840779.1"/>
    </source>
</evidence>
<evidence type="ECO:0000313" key="4">
    <source>
        <dbReference type="Proteomes" id="UP001179280"/>
    </source>
</evidence>